<dbReference type="AlphaFoldDB" id="A0A1I7RUJ6"/>
<evidence type="ECO:0000313" key="2">
    <source>
        <dbReference type="Proteomes" id="UP000095284"/>
    </source>
</evidence>
<dbReference type="WBParaSite" id="BXY_0440600.1">
    <property type="protein sequence ID" value="BXY_0440600.1"/>
    <property type="gene ID" value="BXY_0440600"/>
</dbReference>
<feature type="transmembrane region" description="Helical" evidence="1">
    <location>
        <begin position="31"/>
        <end position="50"/>
    </location>
</feature>
<name>A0A1I7RUJ6_BURXY</name>
<keyword evidence="1" id="KW-1133">Transmembrane helix</keyword>
<sequence>MNDFRTVHPRLAFAASILTPMLYSTPTYSDYHYPVVIIVLLTLFLLSSQLPRPSHSSDRPLHPKCNFV</sequence>
<keyword evidence="1" id="KW-0812">Transmembrane</keyword>
<accession>A0A1I7RUJ6</accession>
<keyword evidence="1" id="KW-0472">Membrane</keyword>
<protein>
    <submittedName>
        <fullName evidence="3">Ovule protein</fullName>
    </submittedName>
</protein>
<evidence type="ECO:0000313" key="3">
    <source>
        <dbReference type="WBParaSite" id="BXY_0440600.1"/>
    </source>
</evidence>
<reference evidence="3" key="1">
    <citation type="submission" date="2016-11" db="UniProtKB">
        <authorList>
            <consortium name="WormBaseParasite"/>
        </authorList>
    </citation>
    <scope>IDENTIFICATION</scope>
</reference>
<dbReference type="Proteomes" id="UP000095284">
    <property type="component" value="Unplaced"/>
</dbReference>
<evidence type="ECO:0000256" key="1">
    <source>
        <dbReference type="SAM" id="Phobius"/>
    </source>
</evidence>
<organism evidence="2 3">
    <name type="scientific">Bursaphelenchus xylophilus</name>
    <name type="common">Pinewood nematode worm</name>
    <name type="synonym">Aphelenchoides xylophilus</name>
    <dbReference type="NCBI Taxonomy" id="6326"/>
    <lineage>
        <taxon>Eukaryota</taxon>
        <taxon>Metazoa</taxon>
        <taxon>Ecdysozoa</taxon>
        <taxon>Nematoda</taxon>
        <taxon>Chromadorea</taxon>
        <taxon>Rhabditida</taxon>
        <taxon>Tylenchina</taxon>
        <taxon>Tylenchomorpha</taxon>
        <taxon>Aphelenchoidea</taxon>
        <taxon>Aphelenchoididae</taxon>
        <taxon>Bursaphelenchus</taxon>
    </lineage>
</organism>
<proteinExistence type="predicted"/>